<protein>
    <recommendedName>
        <fullName evidence="4">8-amino-7-oxononanoate synthase</fullName>
        <ecNumber evidence="4">2.3.1.47</ecNumber>
    </recommendedName>
</protein>
<dbReference type="PANTHER" id="PTHR13693:SF100">
    <property type="entry name" value="8-AMINO-7-OXONONANOATE SYNTHASE"/>
    <property type="match status" value="1"/>
</dbReference>
<gene>
    <name evidence="6" type="primary">bioF</name>
    <name evidence="6" type="ORF">KP004_16110</name>
</gene>
<dbReference type="Pfam" id="PF00155">
    <property type="entry name" value="Aminotran_1_2"/>
    <property type="match status" value="1"/>
</dbReference>
<dbReference type="InterPro" id="IPR004839">
    <property type="entry name" value="Aminotransferase_I/II_large"/>
</dbReference>
<evidence type="ECO:0000256" key="4">
    <source>
        <dbReference type="NCBIfam" id="TIGR00858"/>
    </source>
</evidence>
<dbReference type="PANTHER" id="PTHR13693">
    <property type="entry name" value="CLASS II AMINOTRANSFERASE/8-AMINO-7-OXONONANOATE SYNTHASE"/>
    <property type="match status" value="1"/>
</dbReference>
<dbReference type="Proteomes" id="UP000683557">
    <property type="component" value="Chromosome"/>
</dbReference>
<proteinExistence type="inferred from homology"/>
<dbReference type="PROSITE" id="PS00599">
    <property type="entry name" value="AA_TRANSFER_CLASS_2"/>
    <property type="match status" value="1"/>
</dbReference>
<keyword evidence="6" id="KW-0012">Acyltransferase</keyword>
<feature type="domain" description="Aminotransferase class I/classII large" evidence="5">
    <location>
        <begin position="37"/>
        <end position="379"/>
    </location>
</feature>
<organism evidence="6 7">
    <name type="scientific">Geomonas oryzisoli</name>
    <dbReference type="NCBI Taxonomy" id="2847992"/>
    <lineage>
        <taxon>Bacteria</taxon>
        <taxon>Pseudomonadati</taxon>
        <taxon>Thermodesulfobacteriota</taxon>
        <taxon>Desulfuromonadia</taxon>
        <taxon>Geobacterales</taxon>
        <taxon>Geobacteraceae</taxon>
        <taxon>Geomonas</taxon>
    </lineage>
</organism>
<evidence type="ECO:0000256" key="3">
    <source>
        <dbReference type="ARBA" id="ARBA00022898"/>
    </source>
</evidence>
<keyword evidence="6" id="KW-0067">ATP-binding</keyword>
<keyword evidence="2 6" id="KW-0808">Transferase</keyword>
<comment type="similarity">
    <text evidence="1">Belongs to the class-II pyridoxal-phosphate-dependent aminotransferase family. BioF subfamily.</text>
</comment>
<dbReference type="InterPro" id="IPR001917">
    <property type="entry name" value="Aminotrans_II_pyridoxalP_BS"/>
</dbReference>
<accession>A0ABX8J3W9</accession>
<keyword evidence="3" id="KW-0663">Pyridoxal phosphate</keyword>
<dbReference type="EMBL" id="CP076723">
    <property type="protein sequence ID" value="QWV92691.1"/>
    <property type="molecule type" value="Genomic_DNA"/>
</dbReference>
<dbReference type="EC" id="2.3.1.47" evidence="4"/>
<evidence type="ECO:0000256" key="1">
    <source>
        <dbReference type="ARBA" id="ARBA00010008"/>
    </source>
</evidence>
<keyword evidence="6" id="KW-0547">Nucleotide-binding</keyword>
<dbReference type="RefSeq" id="WP_216799456.1">
    <property type="nucleotide sequence ID" value="NZ_CP076723.1"/>
</dbReference>
<evidence type="ECO:0000313" key="6">
    <source>
        <dbReference type="EMBL" id="QWV92691.1"/>
    </source>
</evidence>
<dbReference type="InterPro" id="IPR022834">
    <property type="entry name" value="AONS_Proteobacteria"/>
</dbReference>
<dbReference type="HAMAP" id="MF_01693">
    <property type="entry name" value="BioF_aminotrans_2"/>
    <property type="match status" value="1"/>
</dbReference>
<dbReference type="InterPro" id="IPR004723">
    <property type="entry name" value="AONS_Archaea/Proteobacteria"/>
</dbReference>
<dbReference type="CDD" id="cd06454">
    <property type="entry name" value="KBL_like"/>
    <property type="match status" value="1"/>
</dbReference>
<dbReference type="GO" id="GO:0008710">
    <property type="term" value="F:8-amino-7-oxononanoate synthase activity"/>
    <property type="evidence" value="ECO:0007669"/>
    <property type="project" value="UniProtKB-EC"/>
</dbReference>
<dbReference type="GO" id="GO:0005524">
    <property type="term" value="F:ATP binding"/>
    <property type="evidence" value="ECO:0007669"/>
    <property type="project" value="UniProtKB-KW"/>
</dbReference>
<reference evidence="6 7" key="1">
    <citation type="submission" date="2021-06" db="EMBL/GenBank/DDBJ databases">
        <title>Gemonas diversity in paddy soil.</title>
        <authorList>
            <person name="Liu G."/>
        </authorList>
    </citation>
    <scope>NUCLEOTIDE SEQUENCE [LARGE SCALE GENOMIC DNA]</scope>
    <source>
        <strain evidence="6 7">RG10</strain>
    </source>
</reference>
<name>A0ABX8J3W9_9BACT</name>
<evidence type="ECO:0000256" key="2">
    <source>
        <dbReference type="ARBA" id="ARBA00022679"/>
    </source>
</evidence>
<dbReference type="InterPro" id="IPR050087">
    <property type="entry name" value="AON_synthase_class-II"/>
</dbReference>
<dbReference type="NCBIfam" id="TIGR00858">
    <property type="entry name" value="bioF"/>
    <property type="match status" value="1"/>
</dbReference>
<sequence>MQTFAEELDQLRSEGLYRSLKVIKGAQGSHVDLDGKRVLLLCSNNYLGLADHAALRRAAVFGAAFGTGSGASRLVSGTMDLHEKLEQRIARFKGTEKALVFNSGYAANTGIISALVGRGDAIFSDKLNHASIVDGALLSRANFHRYPHRDMAALERLLQEKPGTGRRLIVTDGVFSMDGDIAPLQQMVRLARQYDALLMVDDAHGTGVLGATGRGTAELLGVMDGVDIHMGTLGKGLGSFGAYAAASETICQYLVNKARSFIFSTSLPPAVLAPSIAALDLVDSPEGKELRDRLAANVALFKKRLADAGFDTMGSETQIVPIFVGPAEATMQFSKELLDEGIFVQGIRPPTVPAGSCRLRCTIMATHEAADLEAAADTIARVGKKVGVVWNNIK</sequence>
<evidence type="ECO:0000259" key="5">
    <source>
        <dbReference type="Pfam" id="PF00155"/>
    </source>
</evidence>
<keyword evidence="7" id="KW-1185">Reference proteome</keyword>
<evidence type="ECO:0000313" key="7">
    <source>
        <dbReference type="Proteomes" id="UP000683557"/>
    </source>
</evidence>